<evidence type="ECO:0000259" key="3">
    <source>
        <dbReference type="PROSITE" id="PS51532"/>
    </source>
</evidence>
<dbReference type="Proteomes" id="UP000011083">
    <property type="component" value="Unassembled WGS sequence"/>
</dbReference>
<dbReference type="InterPro" id="IPR037047">
    <property type="entry name" value="PITH_dom_sf"/>
</dbReference>
<dbReference type="Gene3D" id="2.60.120.470">
    <property type="entry name" value="PITH domain"/>
    <property type="match status" value="1"/>
</dbReference>
<dbReference type="InterPro" id="IPR008979">
    <property type="entry name" value="Galactose-bd-like_sf"/>
</dbReference>
<dbReference type="PANTHER" id="PTHR12175">
    <property type="entry name" value="AD039 HT014 THIOREDOXIN FAMILY TRP26"/>
    <property type="match status" value="1"/>
</dbReference>
<feature type="domain" description="PITH" evidence="3">
    <location>
        <begin position="18"/>
        <end position="191"/>
    </location>
</feature>
<dbReference type="OrthoDB" id="2635at2759"/>
<dbReference type="InterPro" id="IPR010400">
    <property type="entry name" value="PITH_dom"/>
</dbReference>
<organism evidence="4 5">
    <name type="scientific">Acanthamoeba castellanii (strain ATCC 30010 / Neff)</name>
    <dbReference type="NCBI Taxonomy" id="1257118"/>
    <lineage>
        <taxon>Eukaryota</taxon>
        <taxon>Amoebozoa</taxon>
        <taxon>Discosea</taxon>
        <taxon>Longamoebia</taxon>
        <taxon>Centramoebida</taxon>
        <taxon>Acanthamoebidae</taxon>
        <taxon>Acanthamoeba</taxon>
    </lineage>
</organism>
<dbReference type="KEGG" id="acan:ACA1_076200"/>
<dbReference type="InterPro" id="IPR045099">
    <property type="entry name" value="PITH1-like"/>
</dbReference>
<dbReference type="PANTHER" id="PTHR12175:SF1">
    <property type="entry name" value="PITH DOMAIN-CONTAINING PROTEIN 1"/>
    <property type="match status" value="1"/>
</dbReference>
<dbReference type="SUPFAM" id="SSF49785">
    <property type="entry name" value="Galactose-binding domain-like"/>
    <property type="match status" value="1"/>
</dbReference>
<dbReference type="GO" id="GO:0005737">
    <property type="term" value="C:cytoplasm"/>
    <property type="evidence" value="ECO:0007669"/>
    <property type="project" value="UniProtKB-ARBA"/>
</dbReference>
<evidence type="ECO:0000313" key="4">
    <source>
        <dbReference type="EMBL" id="ELR13777.1"/>
    </source>
</evidence>
<dbReference type="PROSITE" id="PS51532">
    <property type="entry name" value="PITH"/>
    <property type="match status" value="1"/>
</dbReference>
<feature type="compositionally biased region" description="Basic and acidic residues" evidence="2">
    <location>
        <begin position="12"/>
        <end position="22"/>
    </location>
</feature>
<dbReference type="GeneID" id="14914414"/>
<proteinExistence type="inferred from homology"/>
<evidence type="ECO:0000256" key="1">
    <source>
        <dbReference type="ARBA" id="ARBA00025788"/>
    </source>
</evidence>
<accession>L8GL73</accession>
<dbReference type="VEuPathDB" id="AmoebaDB:ACA1_076200"/>
<keyword evidence="5" id="KW-1185">Reference proteome</keyword>
<dbReference type="EMBL" id="KB008074">
    <property type="protein sequence ID" value="ELR13777.1"/>
    <property type="molecule type" value="Genomic_DNA"/>
</dbReference>
<evidence type="ECO:0000313" key="5">
    <source>
        <dbReference type="Proteomes" id="UP000011083"/>
    </source>
</evidence>
<name>L8GL73_ACACF</name>
<gene>
    <name evidence="4" type="ORF">ACA1_076200</name>
</gene>
<dbReference type="STRING" id="1257118.L8GL73"/>
<feature type="region of interest" description="Disordered" evidence="2">
    <location>
        <begin position="1"/>
        <end position="22"/>
    </location>
</feature>
<dbReference type="AlphaFoldDB" id="L8GL73"/>
<reference evidence="4 5" key="1">
    <citation type="journal article" date="2013" name="Genome Biol.">
        <title>Genome of Acanthamoeba castellanii highlights extensive lateral gene transfer and early evolution of tyrosine kinase signaling.</title>
        <authorList>
            <person name="Clarke M."/>
            <person name="Lohan A.J."/>
            <person name="Liu B."/>
            <person name="Lagkouvardos I."/>
            <person name="Roy S."/>
            <person name="Zafar N."/>
            <person name="Bertelli C."/>
            <person name="Schilde C."/>
            <person name="Kianianmomeni A."/>
            <person name="Burglin T.R."/>
            <person name="Frech C."/>
            <person name="Turcotte B."/>
            <person name="Kopec K.O."/>
            <person name="Synnott J.M."/>
            <person name="Choo C."/>
            <person name="Paponov I."/>
            <person name="Finkler A."/>
            <person name="Soon Heng Tan C."/>
            <person name="Hutchins A.P."/>
            <person name="Weinmeier T."/>
            <person name="Rattei T."/>
            <person name="Chu J.S."/>
            <person name="Gimenez G."/>
            <person name="Irimia M."/>
            <person name="Rigden D.J."/>
            <person name="Fitzpatrick D.A."/>
            <person name="Lorenzo-Morales J."/>
            <person name="Bateman A."/>
            <person name="Chiu C.H."/>
            <person name="Tang P."/>
            <person name="Hegemann P."/>
            <person name="Fromm H."/>
            <person name="Raoult D."/>
            <person name="Greub G."/>
            <person name="Miranda-Saavedra D."/>
            <person name="Chen N."/>
            <person name="Nash P."/>
            <person name="Ginger M.L."/>
            <person name="Horn M."/>
            <person name="Schaap P."/>
            <person name="Caler L."/>
            <person name="Loftus B."/>
        </authorList>
    </citation>
    <scope>NUCLEOTIDE SEQUENCE [LARGE SCALE GENOMIC DNA]</scope>
    <source>
        <strain evidence="4 5">Neff</strain>
    </source>
</reference>
<dbReference type="OMA" id="RLVFKPW"/>
<evidence type="ECO:0000256" key="2">
    <source>
        <dbReference type="SAM" id="MobiDB-lite"/>
    </source>
</evidence>
<sequence>MCDHHHHGGSCAHEHTEEPEKERGAEYSLYQYIDTGGLTCLNERGSGTVAKVFKPWDQRLDRTAVVESDTDEQLIIHIPFTASIKLKAINIIGGADGTSPGKLKAWINREDIDFSSVDDVAPTQEWELSENPQGEIEYPTRITKFQNVTSLTLYIPENFGAERTIISYIGLKGEFKTLSRKAVNVTYESAAQLKDHKVPESEQMARHIGQ</sequence>
<dbReference type="RefSeq" id="XP_004335790.1">
    <property type="nucleotide sequence ID" value="XM_004335742.1"/>
</dbReference>
<dbReference type="Pfam" id="PF06201">
    <property type="entry name" value="PITH"/>
    <property type="match status" value="1"/>
</dbReference>
<protein>
    <submittedName>
        <fullName evidence="4">Thioredoxin family Trp26 family protein</fullName>
    </submittedName>
</protein>
<comment type="similarity">
    <text evidence="1">Belongs to the PITHD1 family.</text>
</comment>